<dbReference type="PANTHER" id="PTHR24567">
    <property type="entry name" value="CRP FAMILY TRANSCRIPTIONAL REGULATORY PROTEIN"/>
    <property type="match status" value="1"/>
</dbReference>
<dbReference type="SUPFAM" id="SSF51206">
    <property type="entry name" value="cAMP-binding domain-like"/>
    <property type="match status" value="1"/>
</dbReference>
<dbReference type="Pfam" id="PF00027">
    <property type="entry name" value="cNMP_binding"/>
    <property type="match status" value="1"/>
</dbReference>
<dbReference type="InterPro" id="IPR050397">
    <property type="entry name" value="Env_Response_Regulators"/>
</dbReference>
<dbReference type="InterPro" id="IPR018490">
    <property type="entry name" value="cNMP-bd_dom_sf"/>
</dbReference>
<dbReference type="GO" id="GO:0005829">
    <property type="term" value="C:cytosol"/>
    <property type="evidence" value="ECO:0007669"/>
    <property type="project" value="TreeGrafter"/>
</dbReference>
<keyword evidence="2" id="KW-0238">DNA-binding</keyword>
<evidence type="ECO:0000256" key="1">
    <source>
        <dbReference type="ARBA" id="ARBA00023015"/>
    </source>
</evidence>
<feature type="domain" description="HTH crp-type" evidence="5">
    <location>
        <begin position="142"/>
        <end position="215"/>
    </location>
</feature>
<gene>
    <name evidence="6" type="ORF">HGG79_07175</name>
</gene>
<dbReference type="InterPro" id="IPR000595">
    <property type="entry name" value="cNMP-bd_dom"/>
</dbReference>
<keyword evidence="1" id="KW-0805">Transcription regulation</keyword>
<sequence length="227" mass="26014">MYESFFDNNRQSVMRNYFLNELSKIGKIQKYNKNEIIDMDIENNVGIVVEGVISQSIISLKGNEKLLYLIRPGEILGEMTYFSGGTDYIVTIAKENSQVSIINREILEIELSKNPKVYRHFIHSITRKFRIVMLQLTNNIFNDSTGKIADALLRLSACAEPDSKGRTSVNMIYTHQELANNIGCSRITVTRCLNKFQDEGIISYENKNIIINKPDSLKEYINTVVEE</sequence>
<organism evidence="6 7">
    <name type="scientific">Clostridium tetanomorphum</name>
    <dbReference type="NCBI Taxonomy" id="1553"/>
    <lineage>
        <taxon>Bacteria</taxon>
        <taxon>Bacillati</taxon>
        <taxon>Bacillota</taxon>
        <taxon>Clostridia</taxon>
        <taxon>Eubacteriales</taxon>
        <taxon>Clostridiaceae</taxon>
        <taxon>Clostridium</taxon>
    </lineage>
</organism>
<evidence type="ECO:0000256" key="2">
    <source>
        <dbReference type="ARBA" id="ARBA00023125"/>
    </source>
</evidence>
<dbReference type="PROSITE" id="PS50042">
    <property type="entry name" value="CNMP_BINDING_3"/>
    <property type="match status" value="1"/>
</dbReference>
<evidence type="ECO:0000313" key="7">
    <source>
        <dbReference type="Proteomes" id="UP000563151"/>
    </source>
</evidence>
<evidence type="ECO:0000259" key="5">
    <source>
        <dbReference type="PROSITE" id="PS51063"/>
    </source>
</evidence>
<comment type="caution">
    <text evidence="6">The sequence shown here is derived from an EMBL/GenBank/DDBJ whole genome shotgun (WGS) entry which is preliminary data.</text>
</comment>
<name>A0A923IZQ5_CLOTT</name>
<dbReference type="Pfam" id="PF13545">
    <property type="entry name" value="HTH_Crp_2"/>
    <property type="match status" value="1"/>
</dbReference>
<keyword evidence="3" id="KW-0804">Transcription</keyword>
<dbReference type="Proteomes" id="UP000563151">
    <property type="component" value="Unassembled WGS sequence"/>
</dbReference>
<dbReference type="InterPro" id="IPR012318">
    <property type="entry name" value="HTH_CRP"/>
</dbReference>
<dbReference type="GO" id="GO:0003677">
    <property type="term" value="F:DNA binding"/>
    <property type="evidence" value="ECO:0007669"/>
    <property type="project" value="UniProtKB-KW"/>
</dbReference>
<dbReference type="RefSeq" id="WP_035148880.1">
    <property type="nucleotide sequence ID" value="NZ_JAAZWO010000006.1"/>
</dbReference>
<dbReference type="SMART" id="SM00419">
    <property type="entry name" value="HTH_CRP"/>
    <property type="match status" value="1"/>
</dbReference>
<dbReference type="CDD" id="cd00038">
    <property type="entry name" value="CAP_ED"/>
    <property type="match status" value="1"/>
</dbReference>
<dbReference type="CDD" id="cd00092">
    <property type="entry name" value="HTH_CRP"/>
    <property type="match status" value="1"/>
</dbReference>
<dbReference type="EMBL" id="JAAZWO010000006">
    <property type="protein sequence ID" value="MBC2397556.1"/>
    <property type="molecule type" value="Genomic_DNA"/>
</dbReference>
<protein>
    <submittedName>
        <fullName evidence="6">Crp/Fnr family transcriptional regulator</fullName>
    </submittedName>
</protein>
<dbReference type="InterPro" id="IPR036390">
    <property type="entry name" value="WH_DNA-bd_sf"/>
</dbReference>
<dbReference type="GO" id="GO:0003700">
    <property type="term" value="F:DNA-binding transcription factor activity"/>
    <property type="evidence" value="ECO:0007669"/>
    <property type="project" value="TreeGrafter"/>
</dbReference>
<dbReference type="AlphaFoldDB" id="A0A923IZQ5"/>
<dbReference type="PROSITE" id="PS51063">
    <property type="entry name" value="HTH_CRP_2"/>
    <property type="match status" value="1"/>
</dbReference>
<feature type="domain" description="Cyclic nucleotide-binding" evidence="4">
    <location>
        <begin position="40"/>
        <end position="128"/>
    </location>
</feature>
<dbReference type="Gene3D" id="2.60.120.10">
    <property type="entry name" value="Jelly Rolls"/>
    <property type="match status" value="1"/>
</dbReference>
<dbReference type="SUPFAM" id="SSF46785">
    <property type="entry name" value="Winged helix' DNA-binding domain"/>
    <property type="match status" value="1"/>
</dbReference>
<accession>A0A923IZQ5</accession>
<dbReference type="Gene3D" id="1.10.10.10">
    <property type="entry name" value="Winged helix-like DNA-binding domain superfamily/Winged helix DNA-binding domain"/>
    <property type="match status" value="1"/>
</dbReference>
<reference evidence="6 7" key="1">
    <citation type="submission" date="2020-04" db="EMBL/GenBank/DDBJ databases">
        <title>Genomic insights into acetone-butanol-ethanol (ABE) fermentation by sequencing solventogenic clostridia strains.</title>
        <authorList>
            <person name="Brown S."/>
        </authorList>
    </citation>
    <scope>NUCLEOTIDE SEQUENCE [LARGE SCALE GENOMIC DNA]</scope>
    <source>
        <strain evidence="6 7">DJ011</strain>
    </source>
</reference>
<evidence type="ECO:0000259" key="4">
    <source>
        <dbReference type="PROSITE" id="PS50042"/>
    </source>
</evidence>
<dbReference type="InterPro" id="IPR036388">
    <property type="entry name" value="WH-like_DNA-bd_sf"/>
</dbReference>
<dbReference type="InterPro" id="IPR014710">
    <property type="entry name" value="RmlC-like_jellyroll"/>
</dbReference>
<evidence type="ECO:0000313" key="6">
    <source>
        <dbReference type="EMBL" id="MBC2397556.1"/>
    </source>
</evidence>
<evidence type="ECO:0000256" key="3">
    <source>
        <dbReference type="ARBA" id="ARBA00023163"/>
    </source>
</evidence>
<keyword evidence="7" id="KW-1185">Reference proteome</keyword>
<dbReference type="PANTHER" id="PTHR24567:SF74">
    <property type="entry name" value="HTH-TYPE TRANSCRIPTIONAL REGULATOR ARCR"/>
    <property type="match status" value="1"/>
</dbReference>
<proteinExistence type="predicted"/>